<dbReference type="PROSITE" id="PS01047">
    <property type="entry name" value="HMA_1"/>
    <property type="match status" value="1"/>
</dbReference>
<evidence type="ECO:0000256" key="1">
    <source>
        <dbReference type="ARBA" id="ARBA00022723"/>
    </source>
</evidence>
<dbReference type="Gene3D" id="3.30.70.100">
    <property type="match status" value="1"/>
</dbReference>
<protein>
    <submittedName>
        <fullName evidence="3">Heavy metal-binding protein</fullName>
    </submittedName>
</protein>
<evidence type="ECO:0000259" key="2">
    <source>
        <dbReference type="PROSITE" id="PS50846"/>
    </source>
</evidence>
<proteinExistence type="predicted"/>
<organism evidence="3 4">
    <name type="scientific">Companilactobacillus ginsenosidimutans</name>
    <dbReference type="NCBI Taxonomy" id="1007676"/>
    <lineage>
        <taxon>Bacteria</taxon>
        <taxon>Bacillati</taxon>
        <taxon>Bacillota</taxon>
        <taxon>Bacilli</taxon>
        <taxon>Lactobacillales</taxon>
        <taxon>Lactobacillaceae</taxon>
        <taxon>Companilactobacillus</taxon>
    </lineage>
</organism>
<dbReference type="AlphaFoldDB" id="A0A0H4QGH2"/>
<dbReference type="PROSITE" id="PS50846">
    <property type="entry name" value="HMA_2"/>
    <property type="match status" value="1"/>
</dbReference>
<dbReference type="KEGG" id="lgn:ABM34_08160"/>
<reference evidence="4" key="1">
    <citation type="submission" date="2015-07" db="EMBL/GenBank/DDBJ databases">
        <title>Lactobacillus ginsenosidimutans/EMML 3141/ whole genome sequencing.</title>
        <authorList>
            <person name="Kim M.K."/>
            <person name="Im W.-T."/>
            <person name="Srinivasan S."/>
            <person name="Lee J.-J."/>
        </authorList>
    </citation>
    <scope>NUCLEOTIDE SEQUENCE [LARGE SCALE GENOMIC DNA]</scope>
    <source>
        <strain evidence="4">EMML 3041</strain>
    </source>
</reference>
<name>A0A0H4QGH2_9LACO</name>
<dbReference type="PRINTS" id="PR00942">
    <property type="entry name" value="CUATPASEI"/>
</dbReference>
<sequence>MAKAILQLGELTCPSCMTKIQKAVQNQDGVSDVKVLFNAGKVKADFDESKVSADQLGKVITELGYEVKKIKVKEAA</sequence>
<dbReference type="InterPro" id="IPR006121">
    <property type="entry name" value="HMA_dom"/>
</dbReference>
<dbReference type="InterPro" id="IPR017969">
    <property type="entry name" value="Heavy-metal-associated_CS"/>
</dbReference>
<dbReference type="RefSeq" id="WP_048704866.1">
    <property type="nucleotide sequence ID" value="NZ_CP012034.1"/>
</dbReference>
<dbReference type="Pfam" id="PF00403">
    <property type="entry name" value="HMA"/>
    <property type="match status" value="1"/>
</dbReference>
<gene>
    <name evidence="3" type="ORF">ABM34_08160</name>
</gene>
<keyword evidence="1" id="KW-0479">Metal-binding</keyword>
<dbReference type="STRING" id="1007676.ABM34_08160"/>
<evidence type="ECO:0000313" key="3">
    <source>
        <dbReference type="EMBL" id="AKP67504.1"/>
    </source>
</evidence>
<dbReference type="PATRIC" id="fig|1007676.4.peg.1647"/>
<dbReference type="EMBL" id="CP012034">
    <property type="protein sequence ID" value="AKP67504.1"/>
    <property type="molecule type" value="Genomic_DNA"/>
</dbReference>
<dbReference type="InterPro" id="IPR036163">
    <property type="entry name" value="HMA_dom_sf"/>
</dbReference>
<keyword evidence="4" id="KW-1185">Reference proteome</keyword>
<feature type="domain" description="HMA" evidence="2">
    <location>
        <begin position="2"/>
        <end position="68"/>
    </location>
</feature>
<dbReference type="FunFam" id="3.30.70.100:FF:000001">
    <property type="entry name" value="ATPase copper transporting beta"/>
    <property type="match status" value="1"/>
</dbReference>
<evidence type="ECO:0000313" key="4">
    <source>
        <dbReference type="Proteomes" id="UP000036106"/>
    </source>
</evidence>
<dbReference type="Proteomes" id="UP000036106">
    <property type="component" value="Chromosome"/>
</dbReference>
<dbReference type="OrthoDB" id="2721717at2"/>
<dbReference type="GO" id="GO:0046872">
    <property type="term" value="F:metal ion binding"/>
    <property type="evidence" value="ECO:0007669"/>
    <property type="project" value="UniProtKB-KW"/>
</dbReference>
<accession>A0A0H4QGH2</accession>
<dbReference type="SUPFAM" id="SSF55008">
    <property type="entry name" value="HMA, heavy metal-associated domain"/>
    <property type="match status" value="1"/>
</dbReference>
<dbReference type="CDD" id="cd00371">
    <property type="entry name" value="HMA"/>
    <property type="match status" value="1"/>
</dbReference>